<sequence length="81" mass="9110">MGSVVQGSKNLGYSGYTIHSDYFIDAHKTKKSAMEFLKQLAYESGDDIFTIGKAMKIGGNIVLTNSEVYKYSRMGKDWFKL</sequence>
<proteinExistence type="predicted"/>
<dbReference type="EMBL" id="BK015917">
    <property type="protein sequence ID" value="DAF85059.1"/>
    <property type="molecule type" value="Genomic_DNA"/>
</dbReference>
<accession>A0A8S5TS99</accession>
<name>A0A8S5TS99_9CAUD</name>
<protein>
    <submittedName>
        <fullName evidence="1">Uncharacterized protein</fullName>
    </submittedName>
</protein>
<evidence type="ECO:0000313" key="1">
    <source>
        <dbReference type="EMBL" id="DAF85059.1"/>
    </source>
</evidence>
<organism evidence="1">
    <name type="scientific">Siphoviridae sp. cttG313</name>
    <dbReference type="NCBI Taxonomy" id="2825704"/>
    <lineage>
        <taxon>Viruses</taxon>
        <taxon>Duplodnaviria</taxon>
        <taxon>Heunggongvirae</taxon>
        <taxon>Uroviricota</taxon>
        <taxon>Caudoviricetes</taxon>
    </lineage>
</organism>
<reference evidence="1" key="1">
    <citation type="journal article" date="2021" name="Proc. Natl. Acad. Sci. U.S.A.">
        <title>A Catalog of Tens of Thousands of Viruses from Human Metagenomes Reveals Hidden Associations with Chronic Diseases.</title>
        <authorList>
            <person name="Tisza M.J."/>
            <person name="Buck C.B."/>
        </authorList>
    </citation>
    <scope>NUCLEOTIDE SEQUENCE</scope>
    <source>
        <strain evidence="1">CttG313</strain>
    </source>
</reference>